<feature type="transmembrane region" description="Helical" evidence="7">
    <location>
        <begin position="153"/>
        <end position="177"/>
    </location>
</feature>
<accession>A0ABW0ZQ11</accession>
<dbReference type="PANTHER" id="PTHR23517:SF2">
    <property type="entry name" value="MULTIDRUG RESISTANCE PROTEIN MDTH"/>
    <property type="match status" value="1"/>
</dbReference>
<keyword evidence="2" id="KW-0813">Transport</keyword>
<dbReference type="InterPro" id="IPR050171">
    <property type="entry name" value="MFS_Transporters"/>
</dbReference>
<keyword evidence="9" id="KW-1185">Reference proteome</keyword>
<feature type="transmembrane region" description="Helical" evidence="7">
    <location>
        <begin position="58"/>
        <end position="81"/>
    </location>
</feature>
<feature type="transmembrane region" description="Helical" evidence="7">
    <location>
        <begin position="228"/>
        <end position="247"/>
    </location>
</feature>
<dbReference type="Pfam" id="PF07690">
    <property type="entry name" value="MFS_1"/>
    <property type="match status" value="1"/>
</dbReference>
<protein>
    <submittedName>
        <fullName evidence="8">MFS transporter</fullName>
    </submittedName>
</protein>
<evidence type="ECO:0000313" key="9">
    <source>
        <dbReference type="Proteomes" id="UP001596074"/>
    </source>
</evidence>
<dbReference type="Proteomes" id="UP001596074">
    <property type="component" value="Unassembled WGS sequence"/>
</dbReference>
<dbReference type="RefSeq" id="WP_378278840.1">
    <property type="nucleotide sequence ID" value="NZ_JBHSON010000001.1"/>
</dbReference>
<evidence type="ECO:0000313" key="8">
    <source>
        <dbReference type="EMBL" id="MFC5744036.1"/>
    </source>
</evidence>
<evidence type="ECO:0000256" key="6">
    <source>
        <dbReference type="ARBA" id="ARBA00023136"/>
    </source>
</evidence>
<dbReference type="InterPro" id="IPR011701">
    <property type="entry name" value="MFS"/>
</dbReference>
<feature type="transmembrane region" description="Helical" evidence="7">
    <location>
        <begin position="28"/>
        <end position="52"/>
    </location>
</feature>
<name>A0ABW0ZQ11_9ACTN</name>
<evidence type="ECO:0000256" key="2">
    <source>
        <dbReference type="ARBA" id="ARBA00022448"/>
    </source>
</evidence>
<proteinExistence type="predicted"/>
<keyword evidence="6 7" id="KW-0472">Membrane</keyword>
<dbReference type="SUPFAM" id="SSF103473">
    <property type="entry name" value="MFS general substrate transporter"/>
    <property type="match status" value="1"/>
</dbReference>
<evidence type="ECO:0000256" key="5">
    <source>
        <dbReference type="ARBA" id="ARBA00022989"/>
    </source>
</evidence>
<sequence length="421" mass="42142">MPQSKPMTLPAPPLGLVPSGGRAADRRVVMVMVAVQCTAALGFWAVMTHLVAHLRHDVGLLAGTAGTILAVRVGVQYALLLPVGTVTDMLGPARAGAIACGVRAAGFTLLGFADGPAELVAAAVLLGAGGALFHPAAQSLLAGLAPGRRARGFAAYVITGQAAAVAGPPLGLLVLSLGSGAPAGFTLLATLAGGAWAVASVLFLLLLGHRPPRSNGGGAGARLRELAANVRAVVADRAFLAFALATAPTTLLADHTTVVPLKGFTSGAATLFFCVLAATAAAVQPWVAARGRGERPWTLRCGLLLAGAAYLTLALLDGARSPLGWLLAAAVLAGAGNGLLQASVFQRVARLAAPERFGSYFGVLSFVSGMFAAAGGMAVGRLFDFGGTGATAALLGLAALGAATAALCGGRRYPYWYDPRS</sequence>
<evidence type="ECO:0000256" key="1">
    <source>
        <dbReference type="ARBA" id="ARBA00004651"/>
    </source>
</evidence>
<dbReference type="Gene3D" id="1.20.1250.20">
    <property type="entry name" value="MFS general substrate transporter like domains"/>
    <property type="match status" value="1"/>
</dbReference>
<dbReference type="PANTHER" id="PTHR23517">
    <property type="entry name" value="RESISTANCE PROTEIN MDTM, PUTATIVE-RELATED-RELATED"/>
    <property type="match status" value="1"/>
</dbReference>
<evidence type="ECO:0000256" key="4">
    <source>
        <dbReference type="ARBA" id="ARBA00022692"/>
    </source>
</evidence>
<comment type="caution">
    <text evidence="8">The sequence shown here is derived from an EMBL/GenBank/DDBJ whole genome shotgun (WGS) entry which is preliminary data.</text>
</comment>
<keyword evidence="4 7" id="KW-0812">Transmembrane</keyword>
<feature type="transmembrane region" description="Helical" evidence="7">
    <location>
        <begin position="357"/>
        <end position="383"/>
    </location>
</feature>
<gene>
    <name evidence="8" type="ORF">ACFPZN_00255</name>
</gene>
<feature type="transmembrane region" description="Helical" evidence="7">
    <location>
        <begin position="119"/>
        <end position="141"/>
    </location>
</feature>
<evidence type="ECO:0000256" key="3">
    <source>
        <dbReference type="ARBA" id="ARBA00022475"/>
    </source>
</evidence>
<organism evidence="8 9">
    <name type="scientific">Actinomadura rugatobispora</name>
    <dbReference type="NCBI Taxonomy" id="1994"/>
    <lineage>
        <taxon>Bacteria</taxon>
        <taxon>Bacillati</taxon>
        <taxon>Actinomycetota</taxon>
        <taxon>Actinomycetes</taxon>
        <taxon>Streptosporangiales</taxon>
        <taxon>Thermomonosporaceae</taxon>
        <taxon>Actinomadura</taxon>
    </lineage>
</organism>
<reference evidence="9" key="1">
    <citation type="journal article" date="2019" name="Int. J. Syst. Evol. Microbiol.">
        <title>The Global Catalogue of Microorganisms (GCM) 10K type strain sequencing project: providing services to taxonomists for standard genome sequencing and annotation.</title>
        <authorList>
            <consortium name="The Broad Institute Genomics Platform"/>
            <consortium name="The Broad Institute Genome Sequencing Center for Infectious Disease"/>
            <person name="Wu L."/>
            <person name="Ma J."/>
        </authorList>
    </citation>
    <scope>NUCLEOTIDE SEQUENCE [LARGE SCALE GENOMIC DNA]</scope>
    <source>
        <strain evidence="9">KCTC 42087</strain>
    </source>
</reference>
<dbReference type="EMBL" id="JBHSON010000001">
    <property type="protein sequence ID" value="MFC5744036.1"/>
    <property type="molecule type" value="Genomic_DNA"/>
</dbReference>
<comment type="subcellular location">
    <subcellularLocation>
        <location evidence="1">Cell membrane</location>
        <topology evidence="1">Multi-pass membrane protein</topology>
    </subcellularLocation>
</comment>
<evidence type="ECO:0000256" key="7">
    <source>
        <dbReference type="SAM" id="Phobius"/>
    </source>
</evidence>
<feature type="transmembrane region" description="Helical" evidence="7">
    <location>
        <begin position="322"/>
        <end position="345"/>
    </location>
</feature>
<dbReference type="InterPro" id="IPR036259">
    <property type="entry name" value="MFS_trans_sf"/>
</dbReference>
<feature type="transmembrane region" description="Helical" evidence="7">
    <location>
        <begin position="267"/>
        <end position="287"/>
    </location>
</feature>
<feature type="transmembrane region" description="Helical" evidence="7">
    <location>
        <begin position="299"/>
        <end position="316"/>
    </location>
</feature>
<keyword evidence="3" id="KW-1003">Cell membrane</keyword>
<keyword evidence="5 7" id="KW-1133">Transmembrane helix</keyword>
<feature type="transmembrane region" description="Helical" evidence="7">
    <location>
        <begin position="389"/>
        <end position="410"/>
    </location>
</feature>
<feature type="transmembrane region" description="Helical" evidence="7">
    <location>
        <begin position="183"/>
        <end position="207"/>
    </location>
</feature>